<reference evidence="2 3" key="1">
    <citation type="submission" date="2016-07" db="EMBL/GenBank/DDBJ databases">
        <authorList>
            <person name="Sutton G."/>
            <person name="Brinkac L."/>
            <person name="Sanka R."/>
            <person name="Adams M."/>
            <person name="Lau E."/>
            <person name="Kumar A."/>
            <person name="Macaden R."/>
        </authorList>
    </citation>
    <scope>NUCLEOTIDE SEQUENCE [LARGE SCALE GENOMIC DNA]</scope>
    <source>
        <strain evidence="2 3">GA-0871</strain>
    </source>
</reference>
<dbReference type="Proteomes" id="UP000187001">
    <property type="component" value="Unassembled WGS sequence"/>
</dbReference>
<evidence type="ECO:0000313" key="3">
    <source>
        <dbReference type="Proteomes" id="UP000187001"/>
    </source>
</evidence>
<dbReference type="SUPFAM" id="SSF51905">
    <property type="entry name" value="FAD/NAD(P)-binding domain"/>
    <property type="match status" value="1"/>
</dbReference>
<dbReference type="InterPro" id="IPR023753">
    <property type="entry name" value="FAD/NAD-binding_dom"/>
</dbReference>
<organism evidence="2 3">
    <name type="scientific">Mycolicibacterium fortuitum</name>
    <name type="common">Mycobacterium fortuitum</name>
    <dbReference type="NCBI Taxonomy" id="1766"/>
    <lineage>
        <taxon>Bacteria</taxon>
        <taxon>Bacillati</taxon>
        <taxon>Actinomycetota</taxon>
        <taxon>Actinomycetes</taxon>
        <taxon>Mycobacteriales</taxon>
        <taxon>Mycobacteriaceae</taxon>
        <taxon>Mycolicibacterium</taxon>
    </lineage>
</organism>
<proteinExistence type="predicted"/>
<feature type="domain" description="FAD/NAD(P)-binding" evidence="1">
    <location>
        <begin position="17"/>
        <end position="227"/>
    </location>
</feature>
<name>A0ABD6QJV9_MYCFO</name>
<evidence type="ECO:0000259" key="1">
    <source>
        <dbReference type="Pfam" id="PF07992"/>
    </source>
</evidence>
<sequence>MSSNGATREIAMPEDCDVCIVGAGLCGMNALFVAGSYLRPDQKVILIDRRARVGGMWVDTYPYVRLHQPHPMFTAGNIKWTLGREPSYLATKREVLDHFSYCLQQIKQRVRVEERYGWDFQSADVIDGAVQVTCRDRKGQLHTIRAGRLIKAYGVRVTPNEALELSSDRVQSVSPDSCDVRSGEIHDSNAPVWVIGSGKTAMDTAHALITSSPGREVNLVAGSGTFFASRDQFFPAGARRWAGGTSLTKMSIDMTRLFDGTNEDEVARWFRSAYGTCPTQQADHYVAGVLSEAENTAIVAGLNDVVMDHLVDVVDNNGSADLVLRSGARKAVTPGSWIVNCTGYLTKGEYPYEPYVSGDGSILSVQMRSAVLHLTSFAAYFATHLMFSGKLNTVPLYELDLQDLAQKSKKALVYAMFTLAQYNLSLISDAMPAKVFRDCGLDFNRWYPMPRQLVGTARFMATRHRDRDHLRRTLDTVAERFDVRCGTLITAPA</sequence>
<dbReference type="Gene3D" id="3.50.50.60">
    <property type="entry name" value="FAD/NAD(P)-binding domain"/>
    <property type="match status" value="1"/>
</dbReference>
<dbReference type="AlphaFoldDB" id="A0ABD6QJV9"/>
<accession>A0ABD6QJV9</accession>
<comment type="caution">
    <text evidence="2">The sequence shown here is derived from an EMBL/GenBank/DDBJ whole genome shotgun (WGS) entry which is preliminary data.</text>
</comment>
<protein>
    <submittedName>
        <fullName evidence="2">Potassium transporter</fullName>
    </submittedName>
</protein>
<evidence type="ECO:0000313" key="2">
    <source>
        <dbReference type="EMBL" id="OMC41522.1"/>
    </source>
</evidence>
<gene>
    <name evidence="2" type="ORF">A5742_03605</name>
</gene>
<dbReference type="EMBL" id="MBER01000101">
    <property type="protein sequence ID" value="OMC41522.1"/>
    <property type="molecule type" value="Genomic_DNA"/>
</dbReference>
<dbReference type="Pfam" id="PF07992">
    <property type="entry name" value="Pyr_redox_2"/>
    <property type="match status" value="1"/>
</dbReference>
<dbReference type="InterPro" id="IPR036188">
    <property type="entry name" value="FAD/NAD-bd_sf"/>
</dbReference>